<protein>
    <submittedName>
        <fullName evidence="2">Uncharacterized protein</fullName>
    </submittedName>
</protein>
<keyword evidence="1" id="KW-0175">Coiled coil</keyword>
<evidence type="ECO:0000313" key="2">
    <source>
        <dbReference type="EMBL" id="SFZ81610.1"/>
    </source>
</evidence>
<reference evidence="2 3" key="1">
    <citation type="submission" date="2016-11" db="EMBL/GenBank/DDBJ databases">
        <authorList>
            <person name="Jaros S."/>
            <person name="Januszkiewicz K."/>
            <person name="Wedrychowicz H."/>
        </authorList>
    </citation>
    <scope>NUCLEOTIDE SEQUENCE [LARGE SCALE GENOMIC DNA]</scope>
    <source>
        <strain evidence="2 3">ATCC 23634</strain>
    </source>
</reference>
<name>A0A1K2HTR2_9HYPH</name>
<dbReference type="STRING" id="665118.SAMN02983003_0592"/>
<evidence type="ECO:0000313" key="3">
    <source>
        <dbReference type="Proteomes" id="UP000183447"/>
    </source>
</evidence>
<gene>
    <name evidence="2" type="ORF">SAMN02983003_0592</name>
</gene>
<dbReference type="EMBL" id="FPKU01000001">
    <property type="protein sequence ID" value="SFZ81610.1"/>
    <property type="molecule type" value="Genomic_DNA"/>
</dbReference>
<evidence type="ECO:0000256" key="1">
    <source>
        <dbReference type="SAM" id="Coils"/>
    </source>
</evidence>
<sequence>MFDIKTVEAEARAELAEERGKIAKGKIKASLQRIANAEAILRNLREEHEILLRDIGA</sequence>
<keyword evidence="3" id="KW-1185">Reference proteome</keyword>
<accession>A0A1K2HTR2</accession>
<dbReference type="AlphaFoldDB" id="A0A1K2HTR2"/>
<feature type="coiled-coil region" evidence="1">
    <location>
        <begin position="27"/>
        <end position="54"/>
    </location>
</feature>
<dbReference type="Proteomes" id="UP000183447">
    <property type="component" value="Unassembled WGS sequence"/>
</dbReference>
<dbReference type="RefSeq" id="WP_177282361.1">
    <property type="nucleotide sequence ID" value="NZ_FPKU01000001.1"/>
</dbReference>
<organism evidence="2 3">
    <name type="scientific">Devosia enhydra</name>
    <dbReference type="NCBI Taxonomy" id="665118"/>
    <lineage>
        <taxon>Bacteria</taxon>
        <taxon>Pseudomonadati</taxon>
        <taxon>Pseudomonadota</taxon>
        <taxon>Alphaproteobacteria</taxon>
        <taxon>Hyphomicrobiales</taxon>
        <taxon>Devosiaceae</taxon>
        <taxon>Devosia</taxon>
    </lineage>
</organism>
<proteinExistence type="predicted"/>